<dbReference type="AlphaFoldDB" id="T0PW29"/>
<dbReference type="RefSeq" id="XP_008621336.1">
    <property type="nucleotide sequence ID" value="XM_008623114.1"/>
</dbReference>
<dbReference type="Proteomes" id="UP000030762">
    <property type="component" value="Unassembled WGS sequence"/>
</dbReference>
<evidence type="ECO:0000313" key="1">
    <source>
        <dbReference type="EMBL" id="EQC25235.1"/>
    </source>
</evidence>
<dbReference type="VEuPathDB" id="FungiDB:SDRG_16890"/>
<dbReference type="GeneID" id="19957617"/>
<reference evidence="1 2" key="1">
    <citation type="submission" date="2012-04" db="EMBL/GenBank/DDBJ databases">
        <title>The Genome Sequence of Saprolegnia declina VS20.</title>
        <authorList>
            <consortium name="The Broad Institute Genome Sequencing Platform"/>
            <person name="Russ C."/>
            <person name="Nusbaum C."/>
            <person name="Tyler B."/>
            <person name="van West P."/>
            <person name="Dieguez-Uribeondo J."/>
            <person name="de Bruijn I."/>
            <person name="Tripathy S."/>
            <person name="Jiang R."/>
            <person name="Young S.K."/>
            <person name="Zeng Q."/>
            <person name="Gargeya S."/>
            <person name="Fitzgerald M."/>
            <person name="Haas B."/>
            <person name="Abouelleil A."/>
            <person name="Alvarado L."/>
            <person name="Arachchi H.M."/>
            <person name="Berlin A."/>
            <person name="Chapman S.B."/>
            <person name="Goldberg J."/>
            <person name="Griggs A."/>
            <person name="Gujja S."/>
            <person name="Hansen M."/>
            <person name="Howarth C."/>
            <person name="Imamovic A."/>
            <person name="Larimer J."/>
            <person name="McCowen C."/>
            <person name="Montmayeur A."/>
            <person name="Murphy C."/>
            <person name="Neiman D."/>
            <person name="Pearson M."/>
            <person name="Priest M."/>
            <person name="Roberts A."/>
            <person name="Saif S."/>
            <person name="Shea T."/>
            <person name="Sisk P."/>
            <person name="Sykes S."/>
            <person name="Wortman J."/>
            <person name="Nusbaum C."/>
            <person name="Birren B."/>
        </authorList>
    </citation>
    <scope>NUCLEOTIDE SEQUENCE [LARGE SCALE GENOMIC DNA]</scope>
    <source>
        <strain evidence="1 2">VS20</strain>
    </source>
</reference>
<keyword evidence="2" id="KW-1185">Reference proteome</keyword>
<proteinExistence type="predicted"/>
<protein>
    <submittedName>
        <fullName evidence="1">Uncharacterized protein</fullName>
    </submittedName>
</protein>
<gene>
    <name evidence="1" type="ORF">SDRG_16890</name>
</gene>
<name>T0PW29_SAPDV</name>
<sequence length="352" mass="39020">MKLAMDAIHTAHSTCASAILPPCLWLRHPSAFRHLVLGLRQPSLVTVAKCAHVVAQILTTATTATTVNALELLTQDTIATMHAAFWRSHDSYKASVLLESICMSLHMLEVQARRKLVGSLDTNGAPPLSLLGRVKACSAHLSSSVKSLVIRSKNSLQTRLSHDASGVDATEETTPPFSYGPIQPPTHCRPPPLLDAAPSLRRIKSNTGIAKAVEHSRVLQEVPHILIPSRIKVLNFVTPAILVEIERRQALRDEFKTALQRALDTSRQDVRRGPSVTDVALRRRHTSQRNQFLVSIATKLYTSAEECAIVEFAATALDPEVQAFFEQNVRPLVSLLQTPHQSPWHRLRFWQR</sequence>
<evidence type="ECO:0000313" key="2">
    <source>
        <dbReference type="Proteomes" id="UP000030762"/>
    </source>
</evidence>
<dbReference type="InParanoid" id="T0PW29"/>
<dbReference type="EMBL" id="JH767291">
    <property type="protein sequence ID" value="EQC25235.1"/>
    <property type="molecule type" value="Genomic_DNA"/>
</dbReference>
<organism evidence="1 2">
    <name type="scientific">Saprolegnia diclina (strain VS20)</name>
    <dbReference type="NCBI Taxonomy" id="1156394"/>
    <lineage>
        <taxon>Eukaryota</taxon>
        <taxon>Sar</taxon>
        <taxon>Stramenopiles</taxon>
        <taxon>Oomycota</taxon>
        <taxon>Saprolegniomycetes</taxon>
        <taxon>Saprolegniales</taxon>
        <taxon>Saprolegniaceae</taxon>
        <taxon>Saprolegnia</taxon>
    </lineage>
</organism>
<accession>T0PW29</accession>